<reference evidence="8" key="1">
    <citation type="journal article" date="2019" name="Int. J. Syst. Evol. Microbiol.">
        <title>The Global Catalogue of Microorganisms (GCM) 10K type strain sequencing project: providing services to taxonomists for standard genome sequencing and annotation.</title>
        <authorList>
            <consortium name="The Broad Institute Genomics Platform"/>
            <consortium name="The Broad Institute Genome Sequencing Center for Infectious Disease"/>
            <person name="Wu L."/>
            <person name="Ma J."/>
        </authorList>
    </citation>
    <scope>NUCLEOTIDE SEQUENCE [LARGE SCALE GENOMIC DNA]</scope>
    <source>
        <strain evidence="8">KCTC 52473</strain>
    </source>
</reference>
<accession>A0ABV7FNR0</accession>
<evidence type="ECO:0000256" key="3">
    <source>
        <dbReference type="ARBA" id="ARBA00023082"/>
    </source>
</evidence>
<protein>
    <submittedName>
        <fullName evidence="7">RNA polymerase sigma factor</fullName>
    </submittedName>
</protein>
<dbReference type="InterPro" id="IPR014284">
    <property type="entry name" value="RNA_pol_sigma-70_dom"/>
</dbReference>
<evidence type="ECO:0000256" key="5">
    <source>
        <dbReference type="ARBA" id="ARBA00023163"/>
    </source>
</evidence>
<sequence>MKRTNEQIITEYLVINCQLGDEKALEALLRLWYPKLLAYANSRISDRSKAEDAVQLSFEALTKSISKISDPRSFPKWIYSILQRKCTDLMREHYRQEKLTSTLSEQQQTEHYDVESDEDQGALNDLVKCLSPEHYQLVYLHYLEGLTMTEIAEVIRVPVGTIKSRLYKAREQLAIRLNGE</sequence>
<evidence type="ECO:0000256" key="4">
    <source>
        <dbReference type="ARBA" id="ARBA00023125"/>
    </source>
</evidence>
<dbReference type="InterPro" id="IPR013324">
    <property type="entry name" value="RNA_pol_sigma_r3/r4-like"/>
</dbReference>
<keyword evidence="5" id="KW-0804">Transcription</keyword>
<gene>
    <name evidence="7" type="ORF">ACFOHL_00765</name>
</gene>
<dbReference type="EMBL" id="JBHRSW010000004">
    <property type="protein sequence ID" value="MFC3120147.1"/>
    <property type="molecule type" value="Genomic_DNA"/>
</dbReference>
<keyword evidence="8" id="KW-1185">Reference proteome</keyword>
<dbReference type="Pfam" id="PF07638">
    <property type="entry name" value="Sigma70_ECF"/>
    <property type="match status" value="1"/>
</dbReference>
<evidence type="ECO:0000313" key="8">
    <source>
        <dbReference type="Proteomes" id="UP001595478"/>
    </source>
</evidence>
<dbReference type="InterPro" id="IPR013325">
    <property type="entry name" value="RNA_pol_sigma_r2"/>
</dbReference>
<organism evidence="7 8">
    <name type="scientific">Agaribacter flavus</name>
    <dbReference type="NCBI Taxonomy" id="1902781"/>
    <lineage>
        <taxon>Bacteria</taxon>
        <taxon>Pseudomonadati</taxon>
        <taxon>Pseudomonadota</taxon>
        <taxon>Gammaproteobacteria</taxon>
        <taxon>Alteromonadales</taxon>
        <taxon>Alteromonadaceae</taxon>
        <taxon>Agaribacter</taxon>
    </lineage>
</organism>
<comment type="caution">
    <text evidence="7">The sequence shown here is derived from an EMBL/GenBank/DDBJ whole genome shotgun (WGS) entry which is preliminary data.</text>
</comment>
<dbReference type="Gene3D" id="1.10.1740.10">
    <property type="match status" value="1"/>
</dbReference>
<dbReference type="SUPFAM" id="SSF88659">
    <property type="entry name" value="Sigma3 and sigma4 domains of RNA polymerase sigma factors"/>
    <property type="match status" value="1"/>
</dbReference>
<dbReference type="Proteomes" id="UP001595478">
    <property type="component" value="Unassembled WGS sequence"/>
</dbReference>
<name>A0ABV7FNR0_9ALTE</name>
<dbReference type="Gene3D" id="1.10.10.10">
    <property type="entry name" value="Winged helix-like DNA-binding domain superfamily/Winged helix DNA-binding domain"/>
    <property type="match status" value="1"/>
</dbReference>
<dbReference type="RefSeq" id="WP_376918290.1">
    <property type="nucleotide sequence ID" value="NZ_JBHRSW010000004.1"/>
</dbReference>
<dbReference type="PANTHER" id="PTHR43133:SF8">
    <property type="entry name" value="RNA POLYMERASE SIGMA FACTOR HI_1459-RELATED"/>
    <property type="match status" value="1"/>
</dbReference>
<keyword evidence="4" id="KW-0238">DNA-binding</keyword>
<proteinExistence type="inferred from homology"/>
<dbReference type="InterPro" id="IPR053812">
    <property type="entry name" value="HTH_Sigma70_ECF-like"/>
</dbReference>
<evidence type="ECO:0000256" key="2">
    <source>
        <dbReference type="ARBA" id="ARBA00023015"/>
    </source>
</evidence>
<dbReference type="SUPFAM" id="SSF88946">
    <property type="entry name" value="Sigma2 domain of RNA polymerase sigma factors"/>
    <property type="match status" value="1"/>
</dbReference>
<keyword evidence="3" id="KW-0731">Sigma factor</keyword>
<dbReference type="CDD" id="cd06171">
    <property type="entry name" value="Sigma70_r4"/>
    <property type="match status" value="1"/>
</dbReference>
<evidence type="ECO:0000256" key="1">
    <source>
        <dbReference type="ARBA" id="ARBA00010641"/>
    </source>
</evidence>
<keyword evidence="2" id="KW-0805">Transcription regulation</keyword>
<evidence type="ECO:0000313" key="7">
    <source>
        <dbReference type="EMBL" id="MFC3120147.1"/>
    </source>
</evidence>
<feature type="domain" description="RNA polymerase sigma-70 ECF-like HTH" evidence="6">
    <location>
        <begin position="15"/>
        <end position="177"/>
    </location>
</feature>
<dbReference type="InterPro" id="IPR036388">
    <property type="entry name" value="WH-like_DNA-bd_sf"/>
</dbReference>
<comment type="similarity">
    <text evidence="1">Belongs to the sigma-70 factor family. ECF subfamily.</text>
</comment>
<dbReference type="NCBIfam" id="TIGR02937">
    <property type="entry name" value="sigma70-ECF"/>
    <property type="match status" value="1"/>
</dbReference>
<dbReference type="InterPro" id="IPR039425">
    <property type="entry name" value="RNA_pol_sigma-70-like"/>
</dbReference>
<dbReference type="PANTHER" id="PTHR43133">
    <property type="entry name" value="RNA POLYMERASE ECF-TYPE SIGMA FACTO"/>
    <property type="match status" value="1"/>
</dbReference>
<evidence type="ECO:0000259" key="6">
    <source>
        <dbReference type="Pfam" id="PF07638"/>
    </source>
</evidence>